<dbReference type="InterPro" id="IPR019734">
    <property type="entry name" value="TPR_rpt"/>
</dbReference>
<keyword evidence="10" id="KW-1185">Reference proteome</keyword>
<dbReference type="EC" id="2.7.13.3" evidence="2"/>
<dbReference type="SUPFAM" id="SSF47384">
    <property type="entry name" value="Homodimeric domain of signal transducing histidine kinase"/>
    <property type="match status" value="1"/>
</dbReference>
<evidence type="ECO:0000256" key="2">
    <source>
        <dbReference type="ARBA" id="ARBA00012438"/>
    </source>
</evidence>
<keyword evidence="4" id="KW-0802">TPR repeat</keyword>
<sequence length="674" mass="76678">MFKLVFTFLAINISLLATAQKPNLDSLLAIPEKSFTNDSVKTKHYIKIFVAYNKIPNFNKVAEYGQKALDASKNLKNTNIYLNVYERLGMCYHGNSRFLEAEKIYLKGIEQALERKNRSKEANFYLNLSALYSTISDYPKALGATEKAMELYKQEGLKDDLYSCYMNIGNIYLYLSQPLKAIEYIKKANQAFVLSENGINYGVYSANLNLAEAYMKCHSEELKQLNISKNQQSGLAFKYLNEALKVAKAMKDEGLNGTVYMQKAELYDQINDEKNALINYNLALEIAEKRNIDENLSDLYLSLGLHHLKNQNYAESKTFLTKSLTLSKKTKLLENQKEALEKLNVVEERLGNYQAALERHREFLLVKDQIIDQEKEKEITRKQLKLDFEIKEEEYKSKQEFDKKIQWILGISASVLLVLAILVYRNQQKTKKLNDIISKQKIELEQLGMVKDKMFSLVSHDMRTPVNALISFITLLENHQISQEKLSLYAAELKNQLTSTTSLMENMLSWAASQMQGYKPILRQQNLFQAINVVIENIKNQAELKGIEINNQISETSTALVDTDMLSLIVRNLLANAIKFSPKNGKIEVTALEENNAIKVAIKDNGKGIPLEKLQQINDPKNQLIESSTGTQNEKGTGMGLMLSKTFAKLIKGQLTAQSAENEGSMFTLELQKG</sequence>
<dbReference type="EMBL" id="RJUF01000003">
    <property type="protein sequence ID" value="MCP9761849.1"/>
    <property type="molecule type" value="Genomic_DNA"/>
</dbReference>
<dbReference type="InterPro" id="IPR003594">
    <property type="entry name" value="HATPase_dom"/>
</dbReference>
<keyword evidence="7" id="KW-0732">Signal</keyword>
<evidence type="ECO:0000256" key="1">
    <source>
        <dbReference type="ARBA" id="ARBA00000085"/>
    </source>
</evidence>
<dbReference type="Pfam" id="PF13424">
    <property type="entry name" value="TPR_12"/>
    <property type="match status" value="1"/>
</dbReference>
<evidence type="ECO:0000256" key="4">
    <source>
        <dbReference type="PROSITE-ProRule" id="PRU00339"/>
    </source>
</evidence>
<feature type="repeat" description="TPR" evidence="4">
    <location>
        <begin position="122"/>
        <end position="155"/>
    </location>
</feature>
<dbReference type="Pfam" id="PF02518">
    <property type="entry name" value="HATPase_c"/>
    <property type="match status" value="1"/>
</dbReference>
<keyword evidence="6" id="KW-1133">Transmembrane helix</keyword>
<feature type="chain" id="PRO_5042294803" description="histidine kinase" evidence="7">
    <location>
        <begin position="20"/>
        <end position="674"/>
    </location>
</feature>
<evidence type="ECO:0000313" key="10">
    <source>
        <dbReference type="Proteomes" id="UP001204144"/>
    </source>
</evidence>
<dbReference type="RefSeq" id="WP_255035592.1">
    <property type="nucleotide sequence ID" value="NZ_RJUF01000003.1"/>
</dbReference>
<feature type="signal peptide" evidence="7">
    <location>
        <begin position="1"/>
        <end position="19"/>
    </location>
</feature>
<reference evidence="9 10" key="1">
    <citation type="submission" date="2018-11" db="EMBL/GenBank/DDBJ databases">
        <title>Novel bacteria species description.</title>
        <authorList>
            <person name="Han J.-H."/>
        </authorList>
    </citation>
    <scope>NUCLEOTIDE SEQUENCE [LARGE SCALE GENOMIC DNA]</scope>
    <source>
        <strain evidence="9 10">KCTC23259</strain>
    </source>
</reference>
<dbReference type="Gene3D" id="1.25.40.10">
    <property type="entry name" value="Tetratricopeptide repeat domain"/>
    <property type="match status" value="3"/>
</dbReference>
<dbReference type="PANTHER" id="PTHR43547:SF2">
    <property type="entry name" value="HYBRID SIGNAL TRANSDUCTION HISTIDINE KINASE C"/>
    <property type="match status" value="1"/>
</dbReference>
<dbReference type="SMART" id="SM00387">
    <property type="entry name" value="HATPase_c"/>
    <property type="match status" value="1"/>
</dbReference>
<dbReference type="InterPro" id="IPR036890">
    <property type="entry name" value="HATPase_C_sf"/>
</dbReference>
<comment type="caution">
    <text evidence="9">The sequence shown here is derived from an EMBL/GenBank/DDBJ whole genome shotgun (WGS) entry which is preliminary data.</text>
</comment>
<dbReference type="SUPFAM" id="SSF55874">
    <property type="entry name" value="ATPase domain of HSP90 chaperone/DNA topoisomerase II/histidine kinase"/>
    <property type="match status" value="1"/>
</dbReference>
<dbReference type="Pfam" id="PF13181">
    <property type="entry name" value="TPR_8"/>
    <property type="match status" value="2"/>
</dbReference>
<organism evidence="9 10">
    <name type="scientific">Lacihabitans soyangensis</name>
    <dbReference type="NCBI Taxonomy" id="869394"/>
    <lineage>
        <taxon>Bacteria</taxon>
        <taxon>Pseudomonadati</taxon>
        <taxon>Bacteroidota</taxon>
        <taxon>Cytophagia</taxon>
        <taxon>Cytophagales</taxon>
        <taxon>Leadbetterellaceae</taxon>
        <taxon>Lacihabitans</taxon>
    </lineage>
</organism>
<dbReference type="GO" id="GO:0000155">
    <property type="term" value="F:phosphorelay sensor kinase activity"/>
    <property type="evidence" value="ECO:0007669"/>
    <property type="project" value="InterPro"/>
</dbReference>
<feature type="coiled-coil region" evidence="5">
    <location>
        <begin position="326"/>
        <end position="356"/>
    </location>
</feature>
<dbReference type="PROSITE" id="PS50005">
    <property type="entry name" value="TPR"/>
    <property type="match status" value="1"/>
</dbReference>
<evidence type="ECO:0000256" key="6">
    <source>
        <dbReference type="SAM" id="Phobius"/>
    </source>
</evidence>
<evidence type="ECO:0000256" key="3">
    <source>
        <dbReference type="ARBA" id="ARBA00022553"/>
    </source>
</evidence>
<accession>A0AAE3H0Q9</accession>
<dbReference type="CDD" id="cd00082">
    <property type="entry name" value="HisKA"/>
    <property type="match status" value="1"/>
</dbReference>
<proteinExistence type="predicted"/>
<keyword evidence="6" id="KW-0472">Membrane</keyword>
<dbReference type="InterPro" id="IPR005467">
    <property type="entry name" value="His_kinase_dom"/>
</dbReference>
<dbReference type="SMART" id="SM00028">
    <property type="entry name" value="TPR"/>
    <property type="match status" value="5"/>
</dbReference>
<dbReference type="InterPro" id="IPR003661">
    <property type="entry name" value="HisK_dim/P_dom"/>
</dbReference>
<dbReference type="Gene3D" id="3.30.565.10">
    <property type="entry name" value="Histidine kinase-like ATPase, C-terminal domain"/>
    <property type="match status" value="1"/>
</dbReference>
<dbReference type="CDD" id="cd00075">
    <property type="entry name" value="HATPase"/>
    <property type="match status" value="1"/>
</dbReference>
<dbReference type="Proteomes" id="UP001204144">
    <property type="component" value="Unassembled WGS sequence"/>
</dbReference>
<dbReference type="InterPro" id="IPR011990">
    <property type="entry name" value="TPR-like_helical_dom_sf"/>
</dbReference>
<name>A0AAE3H0Q9_9BACT</name>
<dbReference type="Pfam" id="PF00512">
    <property type="entry name" value="HisKA"/>
    <property type="match status" value="1"/>
</dbReference>
<protein>
    <recommendedName>
        <fullName evidence="2">histidine kinase</fullName>
        <ecNumber evidence="2">2.7.13.3</ecNumber>
    </recommendedName>
</protein>
<evidence type="ECO:0000256" key="7">
    <source>
        <dbReference type="SAM" id="SignalP"/>
    </source>
</evidence>
<evidence type="ECO:0000259" key="8">
    <source>
        <dbReference type="PROSITE" id="PS50109"/>
    </source>
</evidence>
<keyword evidence="3" id="KW-0597">Phosphoprotein</keyword>
<keyword evidence="6" id="KW-0812">Transmembrane</keyword>
<evidence type="ECO:0000256" key="5">
    <source>
        <dbReference type="SAM" id="Coils"/>
    </source>
</evidence>
<feature type="transmembrane region" description="Helical" evidence="6">
    <location>
        <begin position="405"/>
        <end position="424"/>
    </location>
</feature>
<keyword evidence="5" id="KW-0175">Coiled coil</keyword>
<dbReference type="PROSITE" id="PS50109">
    <property type="entry name" value="HIS_KIN"/>
    <property type="match status" value="1"/>
</dbReference>
<dbReference type="Gene3D" id="1.10.287.130">
    <property type="match status" value="1"/>
</dbReference>
<dbReference type="SMART" id="SM00388">
    <property type="entry name" value="HisKA"/>
    <property type="match status" value="1"/>
</dbReference>
<feature type="domain" description="Histidine kinase" evidence="8">
    <location>
        <begin position="457"/>
        <end position="674"/>
    </location>
</feature>
<dbReference type="SUPFAM" id="SSF48452">
    <property type="entry name" value="TPR-like"/>
    <property type="match status" value="2"/>
</dbReference>
<comment type="catalytic activity">
    <reaction evidence="1">
        <text>ATP + protein L-histidine = ADP + protein N-phospho-L-histidine.</text>
        <dbReference type="EC" id="2.7.13.3"/>
    </reaction>
</comment>
<gene>
    <name evidence="9" type="ORF">EGI31_02700</name>
</gene>
<dbReference type="InterPro" id="IPR036097">
    <property type="entry name" value="HisK_dim/P_sf"/>
</dbReference>
<dbReference type="AlphaFoldDB" id="A0AAE3H0Q9"/>
<dbReference type="InterPro" id="IPR004358">
    <property type="entry name" value="Sig_transdc_His_kin-like_C"/>
</dbReference>
<evidence type="ECO:0000313" key="9">
    <source>
        <dbReference type="EMBL" id="MCP9761849.1"/>
    </source>
</evidence>
<dbReference type="PANTHER" id="PTHR43547">
    <property type="entry name" value="TWO-COMPONENT HISTIDINE KINASE"/>
    <property type="match status" value="1"/>
</dbReference>
<dbReference type="PRINTS" id="PR00344">
    <property type="entry name" value="BCTRLSENSOR"/>
</dbReference>